<evidence type="ECO:0000256" key="1">
    <source>
        <dbReference type="ARBA" id="ARBA00004141"/>
    </source>
</evidence>
<name>E1ZL36_CHLVA</name>
<sequence length="252" mass="25618">MAKGGKKQKEAASAGQDAVLDLRMDSSTPEAPREVAAEDSGGFQTPCTITGVMAGLSGGTLGYVFGFGGYWMRHMRGGGQWKPSLAEGWGSAKTFGIMGGLYAAVSCFMQRLRQKNDAWNGAASGCATGLALGWKQGPLSALQSCAMLGAFSFFVDGMGVNQAAAAAAESPAGASAEPRGGGGSGGSSGSSGSQWWQVPHHHPRQQRSALELLLSPAVPLLAAMAPCAFGAPEGGPPGSSAPAGCRVVRRRR</sequence>
<feature type="region of interest" description="Disordered" evidence="5">
    <location>
        <begin position="1"/>
        <end position="41"/>
    </location>
</feature>
<feature type="compositionally biased region" description="Gly residues" evidence="5">
    <location>
        <begin position="179"/>
        <end position="189"/>
    </location>
</feature>
<dbReference type="eggNOG" id="KOG1652">
    <property type="taxonomic scope" value="Eukaryota"/>
</dbReference>
<evidence type="ECO:0000256" key="4">
    <source>
        <dbReference type="ARBA" id="ARBA00023136"/>
    </source>
</evidence>
<feature type="transmembrane region" description="Helical" evidence="6">
    <location>
        <begin position="52"/>
        <end position="72"/>
    </location>
</feature>
<dbReference type="Proteomes" id="UP000008141">
    <property type="component" value="Unassembled WGS sequence"/>
</dbReference>
<accession>E1ZL36</accession>
<reference evidence="7 8" key="1">
    <citation type="journal article" date="2010" name="Plant Cell">
        <title>The Chlorella variabilis NC64A genome reveals adaptation to photosymbiosis, coevolution with viruses, and cryptic sex.</title>
        <authorList>
            <person name="Blanc G."/>
            <person name="Duncan G."/>
            <person name="Agarkova I."/>
            <person name="Borodovsky M."/>
            <person name="Gurnon J."/>
            <person name="Kuo A."/>
            <person name="Lindquist E."/>
            <person name="Lucas S."/>
            <person name="Pangilinan J."/>
            <person name="Polle J."/>
            <person name="Salamov A."/>
            <person name="Terry A."/>
            <person name="Yamada T."/>
            <person name="Dunigan D.D."/>
            <person name="Grigoriev I.V."/>
            <person name="Claverie J.M."/>
            <person name="Van Etten J.L."/>
        </authorList>
    </citation>
    <scope>NUCLEOTIDE SEQUENCE [LARGE SCALE GENOMIC DNA]</scope>
    <source>
        <strain evidence="7 8">NC64A</strain>
    </source>
</reference>
<keyword evidence="4 6" id="KW-0472">Membrane</keyword>
<dbReference type="AlphaFoldDB" id="E1ZL36"/>
<gene>
    <name evidence="7" type="ORF">CHLNCDRAFT_58549</name>
</gene>
<keyword evidence="3 6" id="KW-1133">Transmembrane helix</keyword>
<dbReference type="OrthoDB" id="1913277at2759"/>
<dbReference type="STRING" id="554065.E1ZL36"/>
<proteinExistence type="predicted"/>
<dbReference type="GO" id="GO:0042721">
    <property type="term" value="C:TIM22 mitochondrial import inner membrane insertion complex"/>
    <property type="evidence" value="ECO:0007669"/>
    <property type="project" value="InterPro"/>
</dbReference>
<dbReference type="EMBL" id="GL433851">
    <property type="protein sequence ID" value="EFN53590.1"/>
    <property type="molecule type" value="Genomic_DNA"/>
</dbReference>
<evidence type="ECO:0000256" key="6">
    <source>
        <dbReference type="SAM" id="Phobius"/>
    </source>
</evidence>
<feature type="region of interest" description="Disordered" evidence="5">
    <location>
        <begin position="171"/>
        <end position="202"/>
    </location>
</feature>
<dbReference type="PANTHER" id="PTHR14110:SF1">
    <property type="entry name" value="CHLOROPLASTIC IMPORT INNER MEMBRANE TRANSLOCASE SUBUNIT TIM22-2-RELATED"/>
    <property type="match status" value="1"/>
</dbReference>
<evidence type="ECO:0008006" key="9">
    <source>
        <dbReference type="Google" id="ProtNLM"/>
    </source>
</evidence>
<dbReference type="Pfam" id="PF02466">
    <property type="entry name" value="Tim17"/>
    <property type="match status" value="1"/>
</dbReference>
<evidence type="ECO:0000256" key="5">
    <source>
        <dbReference type="SAM" id="MobiDB-lite"/>
    </source>
</evidence>
<evidence type="ECO:0000256" key="3">
    <source>
        <dbReference type="ARBA" id="ARBA00022989"/>
    </source>
</evidence>
<feature type="transmembrane region" description="Helical" evidence="6">
    <location>
        <begin position="92"/>
        <end position="109"/>
    </location>
</feature>
<dbReference type="InParanoid" id="E1ZL36"/>
<dbReference type="GeneID" id="17352869"/>
<organism evidence="8">
    <name type="scientific">Chlorella variabilis</name>
    <name type="common">Green alga</name>
    <dbReference type="NCBI Taxonomy" id="554065"/>
    <lineage>
        <taxon>Eukaryota</taxon>
        <taxon>Viridiplantae</taxon>
        <taxon>Chlorophyta</taxon>
        <taxon>core chlorophytes</taxon>
        <taxon>Trebouxiophyceae</taxon>
        <taxon>Chlorellales</taxon>
        <taxon>Chlorellaceae</taxon>
        <taxon>Chlorella clade</taxon>
        <taxon>Chlorella</taxon>
    </lineage>
</organism>
<protein>
    <recommendedName>
        <fullName evidence="9">Mitochondrial import inner membrane translocase subunit TIM22</fullName>
    </recommendedName>
</protein>
<dbReference type="GO" id="GO:0045039">
    <property type="term" value="P:protein insertion into mitochondrial inner membrane"/>
    <property type="evidence" value="ECO:0007669"/>
    <property type="project" value="InterPro"/>
</dbReference>
<dbReference type="GO" id="GO:0008320">
    <property type="term" value="F:protein transmembrane transporter activity"/>
    <property type="evidence" value="ECO:0007669"/>
    <property type="project" value="TreeGrafter"/>
</dbReference>
<dbReference type="InterPro" id="IPR039175">
    <property type="entry name" value="TIM22"/>
</dbReference>
<keyword evidence="8" id="KW-1185">Reference proteome</keyword>
<evidence type="ECO:0000313" key="7">
    <source>
        <dbReference type="EMBL" id="EFN53590.1"/>
    </source>
</evidence>
<keyword evidence="2 6" id="KW-0812">Transmembrane</keyword>
<dbReference type="GO" id="GO:0030943">
    <property type="term" value="F:mitochondrion targeting sequence binding"/>
    <property type="evidence" value="ECO:0007669"/>
    <property type="project" value="TreeGrafter"/>
</dbReference>
<dbReference type="KEGG" id="cvr:CHLNCDRAFT_58549"/>
<dbReference type="RefSeq" id="XP_005845692.1">
    <property type="nucleotide sequence ID" value="XM_005845630.1"/>
</dbReference>
<dbReference type="PANTHER" id="PTHR14110">
    <property type="entry name" value="MITOCHONDRIAL IMPORT INNER MEMBRANE TRANSLOCASE SUBUNIT TIM22"/>
    <property type="match status" value="1"/>
</dbReference>
<feature type="region of interest" description="Disordered" evidence="5">
    <location>
        <begin position="231"/>
        <end position="252"/>
    </location>
</feature>
<evidence type="ECO:0000256" key="2">
    <source>
        <dbReference type="ARBA" id="ARBA00022692"/>
    </source>
</evidence>
<evidence type="ECO:0000313" key="8">
    <source>
        <dbReference type="Proteomes" id="UP000008141"/>
    </source>
</evidence>
<comment type="subcellular location">
    <subcellularLocation>
        <location evidence="1">Membrane</location>
        <topology evidence="1">Multi-pass membrane protein</topology>
    </subcellularLocation>
</comment>